<evidence type="ECO:0000256" key="11">
    <source>
        <dbReference type="RuleBase" id="RU004136"/>
    </source>
</evidence>
<evidence type="ECO:0000256" key="10">
    <source>
        <dbReference type="HAMAP-Rule" id="MF_02019"/>
    </source>
</evidence>
<evidence type="ECO:0000313" key="16">
    <source>
        <dbReference type="Proteomes" id="UP000181936"/>
    </source>
</evidence>
<dbReference type="KEGG" id="bwh:A9C19_18715"/>
<dbReference type="Proteomes" id="UP000181936">
    <property type="component" value="Chromosome"/>
</dbReference>
<comment type="subcellular location">
    <subcellularLocation>
        <location evidence="10 11">Cytoplasm</location>
    </subcellularLocation>
</comment>
<dbReference type="InterPro" id="IPR005863">
    <property type="entry name" value="UDP-N-AcMur_synth"/>
</dbReference>
<accession>A0A1L3MWB9</accession>
<sequence length="452" mass="49681">MIRRTLAEVQEMLGGHGLKREDQQILINGVTTDSRQVEKGSLFFPLVGDVFNGHEFVNKAIENGAAAVIWAEREGNPPQDIPVIFVEDTLVALQQLAKAYLKQLEVKVVGITGSNGKTSTKDMVASVLETTYKVHKTKGNFNNHIGLPLTVLSMEPDTEIAVLEMGMSGKGEIELLSKIGEPDVALITNIGEAHLQDLGSREAIAEAKLEITSGLKKDGLFIYHGDEPLLQERVPNLSLHAVTFGKGETNDYVATDFVQEVTGTAFKVKGEEYFIPVLGTHNVSNALAAFAVADYFQVKKEAIKKGFESMKLTGMRLELLTSDQGVSVINDAYNASPTSMKAAIALLEDLNGFHHKYAVLGDMLELGEDEKEFHREIGRLMNKKNITKLFTYGRLGEEIAKGAKEADEQFAQHFQDKKELIEKLQTVVAKQDVVLVKASRGMKLEEVVEALL</sequence>
<dbReference type="Pfam" id="PF08245">
    <property type="entry name" value="Mur_ligase_M"/>
    <property type="match status" value="1"/>
</dbReference>
<dbReference type="PANTHER" id="PTHR43024">
    <property type="entry name" value="UDP-N-ACETYLMURAMOYL-TRIPEPTIDE--D-ALANYL-D-ALANINE LIGASE"/>
    <property type="match status" value="1"/>
</dbReference>
<keyword evidence="8 10" id="KW-0131">Cell cycle</keyword>
<dbReference type="InterPro" id="IPR004101">
    <property type="entry name" value="Mur_ligase_C"/>
</dbReference>
<dbReference type="RefSeq" id="WP_072581381.1">
    <property type="nucleotide sequence ID" value="NZ_CP016020.1"/>
</dbReference>
<evidence type="ECO:0000256" key="9">
    <source>
        <dbReference type="ARBA" id="ARBA00023316"/>
    </source>
</evidence>
<evidence type="ECO:0000256" key="3">
    <source>
        <dbReference type="ARBA" id="ARBA00022618"/>
    </source>
</evidence>
<comment type="similarity">
    <text evidence="10">Belongs to the MurCDEF family. MurF subfamily.</text>
</comment>
<comment type="pathway">
    <text evidence="10 11">Cell wall biogenesis; peptidoglycan biosynthesis.</text>
</comment>
<evidence type="ECO:0000256" key="6">
    <source>
        <dbReference type="ARBA" id="ARBA00022960"/>
    </source>
</evidence>
<evidence type="ECO:0000256" key="5">
    <source>
        <dbReference type="ARBA" id="ARBA00022840"/>
    </source>
</evidence>
<keyword evidence="1 10" id="KW-0963">Cytoplasm</keyword>
<keyword evidence="7 10" id="KW-0573">Peptidoglycan synthesis</keyword>
<dbReference type="InterPro" id="IPR035911">
    <property type="entry name" value="MurE/MurF_N"/>
</dbReference>
<evidence type="ECO:0000256" key="7">
    <source>
        <dbReference type="ARBA" id="ARBA00022984"/>
    </source>
</evidence>
<dbReference type="UniPathway" id="UPA00219"/>
<dbReference type="InterPro" id="IPR036615">
    <property type="entry name" value="Mur_ligase_C_dom_sf"/>
</dbReference>
<dbReference type="InterPro" id="IPR051046">
    <property type="entry name" value="MurCDEF_CellWall_CoF430Synth"/>
</dbReference>
<evidence type="ECO:0000259" key="14">
    <source>
        <dbReference type="Pfam" id="PF08245"/>
    </source>
</evidence>
<dbReference type="GO" id="GO:0051301">
    <property type="term" value="P:cell division"/>
    <property type="evidence" value="ECO:0007669"/>
    <property type="project" value="UniProtKB-KW"/>
</dbReference>
<dbReference type="HAMAP" id="MF_02019">
    <property type="entry name" value="MurF"/>
    <property type="match status" value="1"/>
</dbReference>
<feature type="domain" description="Mur ligase C-terminal" evidence="13">
    <location>
        <begin position="315"/>
        <end position="440"/>
    </location>
</feature>
<dbReference type="GO" id="GO:0005524">
    <property type="term" value="F:ATP binding"/>
    <property type="evidence" value="ECO:0007669"/>
    <property type="project" value="UniProtKB-UniRule"/>
</dbReference>
<dbReference type="AlphaFoldDB" id="A0A1L3MWB9"/>
<dbReference type="GO" id="GO:0047480">
    <property type="term" value="F:UDP-N-acetylmuramoyl-tripeptide-D-alanyl-D-alanine ligase activity"/>
    <property type="evidence" value="ECO:0007669"/>
    <property type="project" value="UniProtKB-UniRule"/>
</dbReference>
<evidence type="ECO:0000256" key="4">
    <source>
        <dbReference type="ARBA" id="ARBA00022741"/>
    </source>
</evidence>
<evidence type="ECO:0000256" key="1">
    <source>
        <dbReference type="ARBA" id="ARBA00022490"/>
    </source>
</evidence>
<protein>
    <recommendedName>
        <fullName evidence="10 11">UDP-N-acetylmuramoyl-tripeptide--D-alanyl-D-alanine ligase</fullName>
        <ecNumber evidence="10 11">6.3.2.10</ecNumber>
    </recommendedName>
    <alternativeName>
        <fullName evidence="10">D-alanyl-D-alanine-adding enzyme</fullName>
    </alternativeName>
</protein>
<dbReference type="GO" id="GO:0008360">
    <property type="term" value="P:regulation of cell shape"/>
    <property type="evidence" value="ECO:0007669"/>
    <property type="project" value="UniProtKB-KW"/>
</dbReference>
<dbReference type="InterPro" id="IPR013221">
    <property type="entry name" value="Mur_ligase_cen"/>
</dbReference>
<evidence type="ECO:0000313" key="15">
    <source>
        <dbReference type="EMBL" id="APH06580.1"/>
    </source>
</evidence>
<evidence type="ECO:0000256" key="2">
    <source>
        <dbReference type="ARBA" id="ARBA00022598"/>
    </source>
</evidence>
<dbReference type="Gene3D" id="3.40.1190.10">
    <property type="entry name" value="Mur-like, catalytic domain"/>
    <property type="match status" value="1"/>
</dbReference>
<dbReference type="OrthoDB" id="9801978at2"/>
<organism evidence="15 16">
    <name type="scientific">Bacillus weihaiensis</name>
    <dbReference type="NCBI Taxonomy" id="1547283"/>
    <lineage>
        <taxon>Bacteria</taxon>
        <taxon>Bacillati</taxon>
        <taxon>Bacillota</taxon>
        <taxon>Bacilli</taxon>
        <taxon>Bacillales</taxon>
        <taxon>Bacillaceae</taxon>
        <taxon>Bacillus</taxon>
    </lineage>
</organism>
<comment type="catalytic activity">
    <reaction evidence="10 11">
        <text>D-alanyl-D-alanine + UDP-N-acetyl-alpha-D-muramoyl-L-alanyl-gamma-D-glutamyl-meso-2,6-diaminopimelate + ATP = UDP-N-acetyl-alpha-D-muramoyl-L-alanyl-gamma-D-glutamyl-meso-2,6-diaminopimeloyl-D-alanyl-D-alanine + ADP + phosphate + H(+)</text>
        <dbReference type="Rhea" id="RHEA:28374"/>
        <dbReference type="ChEBI" id="CHEBI:15378"/>
        <dbReference type="ChEBI" id="CHEBI:30616"/>
        <dbReference type="ChEBI" id="CHEBI:43474"/>
        <dbReference type="ChEBI" id="CHEBI:57822"/>
        <dbReference type="ChEBI" id="CHEBI:61386"/>
        <dbReference type="ChEBI" id="CHEBI:83905"/>
        <dbReference type="ChEBI" id="CHEBI:456216"/>
        <dbReference type="EC" id="6.3.2.10"/>
    </reaction>
</comment>
<dbReference type="EC" id="6.3.2.10" evidence="10 11"/>
<dbReference type="GO" id="GO:0008766">
    <property type="term" value="F:UDP-N-acetylmuramoylalanyl-D-glutamyl-2,6-diaminopimelate-D-alanyl-D-alanine ligase activity"/>
    <property type="evidence" value="ECO:0007669"/>
    <property type="project" value="RHEA"/>
</dbReference>
<comment type="function">
    <text evidence="10 11">Involved in cell wall formation. Catalyzes the final step in the synthesis of UDP-N-acetylmuramoyl-pentapeptide, the precursor of murein.</text>
</comment>
<evidence type="ECO:0000259" key="12">
    <source>
        <dbReference type="Pfam" id="PF01225"/>
    </source>
</evidence>
<dbReference type="SUPFAM" id="SSF53623">
    <property type="entry name" value="MurD-like peptide ligases, catalytic domain"/>
    <property type="match status" value="1"/>
</dbReference>
<keyword evidence="3 10" id="KW-0132">Cell division</keyword>
<keyword evidence="5 10" id="KW-0067">ATP-binding</keyword>
<dbReference type="STRING" id="1547283.A9C19_18715"/>
<dbReference type="Gene3D" id="3.40.1390.10">
    <property type="entry name" value="MurE/MurF, N-terminal domain"/>
    <property type="match status" value="1"/>
</dbReference>
<dbReference type="SUPFAM" id="SSF63418">
    <property type="entry name" value="MurE/MurF N-terminal domain"/>
    <property type="match status" value="1"/>
</dbReference>
<keyword evidence="9 10" id="KW-0961">Cell wall biogenesis/degradation</keyword>
<proteinExistence type="inferred from homology"/>
<dbReference type="Pfam" id="PF01225">
    <property type="entry name" value="Mur_ligase"/>
    <property type="match status" value="1"/>
</dbReference>
<dbReference type="PANTHER" id="PTHR43024:SF1">
    <property type="entry name" value="UDP-N-ACETYLMURAMOYL-TRIPEPTIDE--D-ALANYL-D-ALANINE LIGASE"/>
    <property type="match status" value="1"/>
</dbReference>
<feature type="binding site" evidence="10">
    <location>
        <begin position="113"/>
        <end position="119"/>
    </location>
    <ligand>
        <name>ATP</name>
        <dbReference type="ChEBI" id="CHEBI:30616"/>
    </ligand>
</feature>
<dbReference type="GO" id="GO:0071555">
    <property type="term" value="P:cell wall organization"/>
    <property type="evidence" value="ECO:0007669"/>
    <property type="project" value="UniProtKB-KW"/>
</dbReference>
<dbReference type="GO" id="GO:0005737">
    <property type="term" value="C:cytoplasm"/>
    <property type="evidence" value="ECO:0007669"/>
    <property type="project" value="UniProtKB-SubCell"/>
</dbReference>
<dbReference type="Gene3D" id="3.90.190.20">
    <property type="entry name" value="Mur ligase, C-terminal domain"/>
    <property type="match status" value="1"/>
</dbReference>
<dbReference type="InterPro" id="IPR036565">
    <property type="entry name" value="Mur-like_cat_sf"/>
</dbReference>
<dbReference type="EMBL" id="CP016020">
    <property type="protein sequence ID" value="APH06580.1"/>
    <property type="molecule type" value="Genomic_DNA"/>
</dbReference>
<name>A0A1L3MWB9_9BACI</name>
<dbReference type="InterPro" id="IPR000713">
    <property type="entry name" value="Mur_ligase_N"/>
</dbReference>
<gene>
    <name evidence="10" type="primary">murF</name>
    <name evidence="15" type="ORF">A9C19_18715</name>
</gene>
<feature type="domain" description="Mur ligase N-terminal catalytic" evidence="12">
    <location>
        <begin position="27"/>
        <end position="100"/>
    </location>
</feature>
<evidence type="ECO:0000256" key="8">
    <source>
        <dbReference type="ARBA" id="ARBA00023306"/>
    </source>
</evidence>
<dbReference type="NCBIfam" id="TIGR01143">
    <property type="entry name" value="murF"/>
    <property type="match status" value="1"/>
</dbReference>
<keyword evidence="16" id="KW-1185">Reference proteome</keyword>
<dbReference type="SUPFAM" id="SSF53244">
    <property type="entry name" value="MurD-like peptide ligases, peptide-binding domain"/>
    <property type="match status" value="1"/>
</dbReference>
<dbReference type="Pfam" id="PF02875">
    <property type="entry name" value="Mur_ligase_C"/>
    <property type="match status" value="1"/>
</dbReference>
<keyword evidence="2 10" id="KW-0436">Ligase</keyword>
<reference evidence="15 16" key="1">
    <citation type="journal article" date="2016" name="Sci. Rep.">
        <title>Complete genome sequence and transcriptomic analysis of a novel marine strain Bacillus weihaiensis reveals the mechanism of brown algae degradation.</title>
        <authorList>
            <person name="Zhu Y."/>
            <person name="Chen P."/>
            <person name="Bao Y."/>
            <person name="Men Y."/>
            <person name="Zeng Y."/>
            <person name="Yang J."/>
            <person name="Sun J."/>
            <person name="Sun Y."/>
        </authorList>
    </citation>
    <scope>NUCLEOTIDE SEQUENCE [LARGE SCALE GENOMIC DNA]</scope>
    <source>
        <strain evidence="15 16">Alg07</strain>
    </source>
</reference>
<dbReference type="GO" id="GO:0009252">
    <property type="term" value="P:peptidoglycan biosynthetic process"/>
    <property type="evidence" value="ECO:0007669"/>
    <property type="project" value="UniProtKB-UniRule"/>
</dbReference>
<evidence type="ECO:0000259" key="13">
    <source>
        <dbReference type="Pfam" id="PF02875"/>
    </source>
</evidence>
<feature type="domain" description="Mur ligase central" evidence="14">
    <location>
        <begin position="111"/>
        <end position="293"/>
    </location>
</feature>
<keyword evidence="4 10" id="KW-0547">Nucleotide-binding</keyword>
<keyword evidence="6 10" id="KW-0133">Cell shape</keyword>